<evidence type="ECO:0000313" key="3">
    <source>
        <dbReference type="EMBL" id="CAF5111030.1"/>
    </source>
</evidence>
<keyword evidence="2" id="KW-0472">Membrane</keyword>
<reference evidence="3" key="1">
    <citation type="submission" date="2021-02" db="EMBL/GenBank/DDBJ databases">
        <authorList>
            <person name="Nowell W R."/>
        </authorList>
    </citation>
    <scope>NUCLEOTIDE SEQUENCE</scope>
</reference>
<comment type="caution">
    <text evidence="3">The sequence shown here is derived from an EMBL/GenBank/DDBJ whole genome shotgun (WGS) entry which is preliminary data.</text>
</comment>
<keyword evidence="2" id="KW-0812">Transmembrane</keyword>
<dbReference type="EMBL" id="CAJOBH010241523">
    <property type="protein sequence ID" value="CAF5111030.1"/>
    <property type="molecule type" value="Genomic_DNA"/>
</dbReference>
<accession>A0A8S3FA53</accession>
<gene>
    <name evidence="3" type="ORF">BYL167_LOCUS65689</name>
</gene>
<proteinExistence type="predicted"/>
<feature type="compositionally biased region" description="Polar residues" evidence="1">
    <location>
        <begin position="23"/>
        <end position="33"/>
    </location>
</feature>
<organism evidence="3 4">
    <name type="scientific">Rotaria magnacalcarata</name>
    <dbReference type="NCBI Taxonomy" id="392030"/>
    <lineage>
        <taxon>Eukaryota</taxon>
        <taxon>Metazoa</taxon>
        <taxon>Spiralia</taxon>
        <taxon>Gnathifera</taxon>
        <taxon>Rotifera</taxon>
        <taxon>Eurotatoria</taxon>
        <taxon>Bdelloidea</taxon>
        <taxon>Philodinida</taxon>
        <taxon>Philodinidae</taxon>
        <taxon>Rotaria</taxon>
    </lineage>
</organism>
<protein>
    <submittedName>
        <fullName evidence="3">Uncharacterized protein</fullName>
    </submittedName>
</protein>
<dbReference type="Proteomes" id="UP000681967">
    <property type="component" value="Unassembled WGS sequence"/>
</dbReference>
<sequence>MNTCRIVRVSKRSRSSKVKPASTREQIFNTDTQPPAEARALSAQSIQFQSTSSTNIEMSNDANRSKSALLSSIDSNYFKQSSHNYAKVPKASSEEDKKKLSNPLMIAFAIGIIIALVALAAMSMGIYSIVRLSQATVASSTTGEYY</sequence>
<feature type="region of interest" description="Disordered" evidence="1">
    <location>
        <begin position="1"/>
        <end position="44"/>
    </location>
</feature>
<evidence type="ECO:0000256" key="1">
    <source>
        <dbReference type="SAM" id="MobiDB-lite"/>
    </source>
</evidence>
<feature type="compositionally biased region" description="Basic residues" evidence="1">
    <location>
        <begin position="8"/>
        <end position="17"/>
    </location>
</feature>
<evidence type="ECO:0000313" key="4">
    <source>
        <dbReference type="Proteomes" id="UP000681967"/>
    </source>
</evidence>
<name>A0A8S3FA53_9BILA</name>
<keyword evidence="2" id="KW-1133">Transmembrane helix</keyword>
<evidence type="ECO:0000256" key="2">
    <source>
        <dbReference type="SAM" id="Phobius"/>
    </source>
</evidence>
<dbReference type="AlphaFoldDB" id="A0A8S3FA53"/>
<feature type="transmembrane region" description="Helical" evidence="2">
    <location>
        <begin position="104"/>
        <end position="130"/>
    </location>
</feature>